<reference evidence="10" key="1">
    <citation type="submission" date="2023-07" db="EMBL/GenBank/DDBJ databases">
        <authorList>
            <person name="Pelsma A.J. K."/>
        </authorList>
    </citation>
    <scope>NUCLEOTIDE SEQUENCE</scope>
</reference>
<keyword evidence="7" id="KW-0234">DNA repair</keyword>
<dbReference type="InterPro" id="IPR001497">
    <property type="entry name" value="MethylDNA_cys_MeTrfase_AS"/>
</dbReference>
<evidence type="ECO:0000256" key="2">
    <source>
        <dbReference type="ARBA" id="ARBA00008711"/>
    </source>
</evidence>
<dbReference type="GO" id="GO:0006281">
    <property type="term" value="P:DNA repair"/>
    <property type="evidence" value="ECO:0007669"/>
    <property type="project" value="UniProtKB-KW"/>
</dbReference>
<dbReference type="Pfam" id="PF01035">
    <property type="entry name" value="DNA_binding_1"/>
    <property type="match status" value="1"/>
</dbReference>
<sequence>MTHAPASPEVIRFTLRPCSLGMAAVAVSDKGVCAILLGDDADALQDELQRRFPRAALRRGADSDNTAAAALALVDGQAPPAALPVDARGTAFQRRVWDALQSIPPGRTASYAEIADTIGAPTATRAVAGACAANPVAVAIPCHRVLRSDGALSGYRWGVERKRALLAREGRNFP</sequence>
<keyword evidence="4" id="KW-0489">Methyltransferase</keyword>
<feature type="domain" description="Methylated-DNA-[protein]-cysteine S-methyltransferase DNA binding" evidence="9">
    <location>
        <begin position="91"/>
        <end position="170"/>
    </location>
</feature>
<protein>
    <recommendedName>
        <fullName evidence="3">methylated-DNA--[protein]-cysteine S-methyltransferase</fullName>
        <ecNumber evidence="3">2.1.1.63</ecNumber>
    </recommendedName>
</protein>
<dbReference type="EMBL" id="OY288114">
    <property type="protein sequence ID" value="CAJ0878749.1"/>
    <property type="molecule type" value="Genomic_DNA"/>
</dbReference>
<dbReference type="EC" id="2.1.1.63" evidence="3"/>
<evidence type="ECO:0000256" key="8">
    <source>
        <dbReference type="ARBA" id="ARBA00049348"/>
    </source>
</evidence>
<keyword evidence="6" id="KW-0227">DNA damage</keyword>
<dbReference type="InterPro" id="IPR036631">
    <property type="entry name" value="MGMT_N_sf"/>
</dbReference>
<organism evidence="10">
    <name type="scientific">freshwater sediment metagenome</name>
    <dbReference type="NCBI Taxonomy" id="556182"/>
    <lineage>
        <taxon>unclassified sequences</taxon>
        <taxon>metagenomes</taxon>
        <taxon>ecological metagenomes</taxon>
    </lineage>
</organism>
<evidence type="ECO:0000256" key="7">
    <source>
        <dbReference type="ARBA" id="ARBA00023204"/>
    </source>
</evidence>
<evidence type="ECO:0000313" key="10">
    <source>
        <dbReference type="EMBL" id="CAJ0878749.1"/>
    </source>
</evidence>
<proteinExistence type="inferred from homology"/>
<dbReference type="GO" id="GO:0003908">
    <property type="term" value="F:methylated-DNA-[protein]-cysteine S-methyltransferase activity"/>
    <property type="evidence" value="ECO:0007669"/>
    <property type="project" value="UniProtKB-EC"/>
</dbReference>
<name>A0AA48M285_9ZZZZ</name>
<dbReference type="SUPFAM" id="SSF53155">
    <property type="entry name" value="Methylated DNA-protein cysteine methyltransferase domain"/>
    <property type="match status" value="1"/>
</dbReference>
<dbReference type="InterPro" id="IPR036388">
    <property type="entry name" value="WH-like_DNA-bd_sf"/>
</dbReference>
<dbReference type="SUPFAM" id="SSF46767">
    <property type="entry name" value="Methylated DNA-protein cysteine methyltransferase, C-terminal domain"/>
    <property type="match status" value="1"/>
</dbReference>
<dbReference type="Gene3D" id="3.30.160.70">
    <property type="entry name" value="Methylated DNA-protein cysteine methyltransferase domain"/>
    <property type="match status" value="1"/>
</dbReference>
<dbReference type="AlphaFoldDB" id="A0AA48M285"/>
<dbReference type="Gene3D" id="1.10.10.10">
    <property type="entry name" value="Winged helix-like DNA-binding domain superfamily/Winged helix DNA-binding domain"/>
    <property type="match status" value="1"/>
</dbReference>
<keyword evidence="5" id="KW-0808">Transferase</keyword>
<dbReference type="InterPro" id="IPR014048">
    <property type="entry name" value="MethylDNA_cys_MeTrfase_DNA-bd"/>
</dbReference>
<evidence type="ECO:0000256" key="6">
    <source>
        <dbReference type="ARBA" id="ARBA00022763"/>
    </source>
</evidence>
<evidence type="ECO:0000256" key="1">
    <source>
        <dbReference type="ARBA" id="ARBA00001286"/>
    </source>
</evidence>
<dbReference type="PROSITE" id="PS00374">
    <property type="entry name" value="MGMT"/>
    <property type="match status" value="1"/>
</dbReference>
<evidence type="ECO:0000256" key="3">
    <source>
        <dbReference type="ARBA" id="ARBA00011918"/>
    </source>
</evidence>
<comment type="catalytic activity">
    <reaction evidence="1">
        <text>a 4-O-methyl-thymidine in DNA + L-cysteinyl-[protein] = a thymidine in DNA + S-methyl-L-cysteinyl-[protein]</text>
        <dbReference type="Rhea" id="RHEA:53428"/>
        <dbReference type="Rhea" id="RHEA-COMP:10131"/>
        <dbReference type="Rhea" id="RHEA-COMP:10132"/>
        <dbReference type="Rhea" id="RHEA-COMP:13555"/>
        <dbReference type="Rhea" id="RHEA-COMP:13556"/>
        <dbReference type="ChEBI" id="CHEBI:29950"/>
        <dbReference type="ChEBI" id="CHEBI:82612"/>
        <dbReference type="ChEBI" id="CHEBI:137386"/>
        <dbReference type="ChEBI" id="CHEBI:137387"/>
        <dbReference type="EC" id="2.1.1.63"/>
    </reaction>
</comment>
<dbReference type="CDD" id="cd06445">
    <property type="entry name" value="ATase"/>
    <property type="match status" value="1"/>
</dbReference>
<gene>
    <name evidence="10" type="primary">ada</name>
    <name evidence="10" type="ORF">AMST5_02997</name>
</gene>
<dbReference type="InterPro" id="IPR036217">
    <property type="entry name" value="MethylDNA_cys_MeTrfase_DNAb"/>
</dbReference>
<dbReference type="NCBIfam" id="TIGR00589">
    <property type="entry name" value="ogt"/>
    <property type="match status" value="1"/>
</dbReference>
<evidence type="ECO:0000256" key="5">
    <source>
        <dbReference type="ARBA" id="ARBA00022679"/>
    </source>
</evidence>
<dbReference type="FunFam" id="1.10.10.10:FF:000214">
    <property type="entry name" value="Methylated-DNA--protein-cysteine methyltransferase"/>
    <property type="match status" value="1"/>
</dbReference>
<accession>A0AA48M285</accession>
<dbReference type="PANTHER" id="PTHR10815">
    <property type="entry name" value="METHYLATED-DNA--PROTEIN-CYSTEINE METHYLTRANSFERASE"/>
    <property type="match status" value="1"/>
</dbReference>
<evidence type="ECO:0000259" key="9">
    <source>
        <dbReference type="Pfam" id="PF01035"/>
    </source>
</evidence>
<comment type="similarity">
    <text evidence="2">Belongs to the MGMT family.</text>
</comment>
<evidence type="ECO:0000256" key="4">
    <source>
        <dbReference type="ARBA" id="ARBA00022603"/>
    </source>
</evidence>
<dbReference type="PANTHER" id="PTHR10815:SF14">
    <property type="entry name" value="BIFUNCTIONAL TRANSCRIPTIONAL ACTIVATOR_DNA REPAIR ENZYME ADA"/>
    <property type="match status" value="1"/>
</dbReference>
<comment type="catalytic activity">
    <reaction evidence="8">
        <text>a 6-O-methyl-2'-deoxyguanosine in DNA + L-cysteinyl-[protein] = S-methyl-L-cysteinyl-[protein] + a 2'-deoxyguanosine in DNA</text>
        <dbReference type="Rhea" id="RHEA:24000"/>
        <dbReference type="Rhea" id="RHEA-COMP:10131"/>
        <dbReference type="Rhea" id="RHEA-COMP:10132"/>
        <dbReference type="Rhea" id="RHEA-COMP:11367"/>
        <dbReference type="Rhea" id="RHEA-COMP:11368"/>
        <dbReference type="ChEBI" id="CHEBI:29950"/>
        <dbReference type="ChEBI" id="CHEBI:82612"/>
        <dbReference type="ChEBI" id="CHEBI:85445"/>
        <dbReference type="ChEBI" id="CHEBI:85448"/>
        <dbReference type="EC" id="2.1.1.63"/>
    </reaction>
</comment>
<dbReference type="GO" id="GO:0032259">
    <property type="term" value="P:methylation"/>
    <property type="evidence" value="ECO:0007669"/>
    <property type="project" value="UniProtKB-KW"/>
</dbReference>